<protein>
    <submittedName>
        <fullName evidence="1">Uncharacterized protein</fullName>
    </submittedName>
</protein>
<gene>
    <name evidence="1" type="ORF">ACFO4O_05910</name>
</gene>
<dbReference type="EMBL" id="JBHSGU010000002">
    <property type="protein sequence ID" value="MFC4699691.1"/>
    <property type="molecule type" value="Genomic_DNA"/>
</dbReference>
<dbReference type="RefSeq" id="WP_382408329.1">
    <property type="nucleotide sequence ID" value="NZ_JBHSGU010000002.1"/>
</dbReference>
<dbReference type="Proteomes" id="UP001595897">
    <property type="component" value="Unassembled WGS sequence"/>
</dbReference>
<keyword evidence="2" id="KW-1185">Reference proteome</keyword>
<organism evidence="1 2">
    <name type="scientific">Glaciecola siphonariae</name>
    <dbReference type="NCBI Taxonomy" id="521012"/>
    <lineage>
        <taxon>Bacteria</taxon>
        <taxon>Pseudomonadati</taxon>
        <taxon>Pseudomonadota</taxon>
        <taxon>Gammaproteobacteria</taxon>
        <taxon>Alteromonadales</taxon>
        <taxon>Alteromonadaceae</taxon>
        <taxon>Glaciecola</taxon>
    </lineage>
</organism>
<evidence type="ECO:0000313" key="1">
    <source>
        <dbReference type="EMBL" id="MFC4699691.1"/>
    </source>
</evidence>
<name>A0ABV9LV30_9ALTE</name>
<proteinExistence type="predicted"/>
<comment type="caution">
    <text evidence="1">The sequence shown here is derived from an EMBL/GenBank/DDBJ whole genome shotgun (WGS) entry which is preliminary data.</text>
</comment>
<evidence type="ECO:0000313" key="2">
    <source>
        <dbReference type="Proteomes" id="UP001595897"/>
    </source>
</evidence>
<sequence>MTNSLLLLVLRKADRLSTNLSGVKATLSRSATGAEWWFKPMVKKGIKFLSFLRLRKDSAL</sequence>
<reference evidence="2" key="1">
    <citation type="journal article" date="2019" name="Int. J. Syst. Evol. Microbiol.">
        <title>The Global Catalogue of Microorganisms (GCM) 10K type strain sequencing project: providing services to taxonomists for standard genome sequencing and annotation.</title>
        <authorList>
            <consortium name="The Broad Institute Genomics Platform"/>
            <consortium name="The Broad Institute Genome Sequencing Center for Infectious Disease"/>
            <person name="Wu L."/>
            <person name="Ma J."/>
        </authorList>
    </citation>
    <scope>NUCLEOTIDE SEQUENCE [LARGE SCALE GENOMIC DNA]</scope>
    <source>
        <strain evidence="2">KACC 12507</strain>
    </source>
</reference>
<accession>A0ABV9LV30</accession>